<keyword evidence="5" id="KW-1185">Reference proteome</keyword>
<dbReference type="EMBL" id="BNJQ01000014">
    <property type="protein sequence ID" value="GHP06939.1"/>
    <property type="molecule type" value="Genomic_DNA"/>
</dbReference>
<feature type="repeat" description="HEAT" evidence="2">
    <location>
        <begin position="1310"/>
        <end position="1348"/>
    </location>
</feature>
<dbReference type="GO" id="GO:0006417">
    <property type="term" value="P:regulation of translation"/>
    <property type="evidence" value="ECO:0007669"/>
    <property type="project" value="TreeGrafter"/>
</dbReference>
<dbReference type="PANTHER" id="PTHR23346:SF7">
    <property type="entry name" value="STALLED RIBOSOME SENSOR GCN1"/>
    <property type="match status" value="1"/>
</dbReference>
<dbReference type="Pfam" id="PF12765">
    <property type="entry name" value="Cohesin_HEAT"/>
    <property type="match status" value="1"/>
</dbReference>
<dbReference type="GO" id="GO:0034198">
    <property type="term" value="P:cellular response to amino acid starvation"/>
    <property type="evidence" value="ECO:0007669"/>
    <property type="project" value="TreeGrafter"/>
</dbReference>
<dbReference type="Gene3D" id="1.25.10.10">
    <property type="entry name" value="Leucine-rich Repeat Variant"/>
    <property type="match status" value="5"/>
</dbReference>
<dbReference type="GO" id="GO:0019887">
    <property type="term" value="F:protein kinase regulator activity"/>
    <property type="evidence" value="ECO:0007669"/>
    <property type="project" value="TreeGrafter"/>
</dbReference>
<protein>
    <recommendedName>
        <fullName evidence="3">TOG domain-containing protein</fullName>
    </recommendedName>
</protein>
<feature type="repeat" description="HEAT" evidence="2">
    <location>
        <begin position="1430"/>
        <end position="1467"/>
    </location>
</feature>
<dbReference type="Pfam" id="PF23271">
    <property type="entry name" value="HEAT_GCN1"/>
    <property type="match status" value="1"/>
</dbReference>
<proteinExistence type="predicted"/>
<dbReference type="Pfam" id="PF24984">
    <property type="entry name" value="HEAT_EF3_GNC1"/>
    <property type="match status" value="1"/>
</dbReference>
<feature type="repeat" description="HEAT" evidence="2">
    <location>
        <begin position="1568"/>
        <end position="1605"/>
    </location>
</feature>
<dbReference type="Proteomes" id="UP000660262">
    <property type="component" value="Unassembled WGS sequence"/>
</dbReference>
<dbReference type="Pfam" id="PF24987">
    <property type="entry name" value="HEAT_EF3_N"/>
    <property type="match status" value="2"/>
</dbReference>
<dbReference type="InterPro" id="IPR057546">
    <property type="entry name" value="HEAT_GCN1"/>
</dbReference>
<dbReference type="InterPro" id="IPR026003">
    <property type="entry name" value="Cohesin_HEAT"/>
</dbReference>
<evidence type="ECO:0000313" key="5">
    <source>
        <dbReference type="Proteomes" id="UP000660262"/>
    </source>
</evidence>
<dbReference type="InterPro" id="IPR034085">
    <property type="entry name" value="TOG"/>
</dbReference>
<dbReference type="InterPro" id="IPR016024">
    <property type="entry name" value="ARM-type_fold"/>
</dbReference>
<dbReference type="PANTHER" id="PTHR23346">
    <property type="entry name" value="TRANSLATIONAL ACTIVATOR GCN1-RELATED"/>
    <property type="match status" value="1"/>
</dbReference>
<comment type="caution">
    <text evidence="4">The sequence shown here is derived from an EMBL/GenBank/DDBJ whole genome shotgun (WGS) entry which is preliminary data.</text>
</comment>
<feature type="domain" description="TOG" evidence="3">
    <location>
        <begin position="1137"/>
        <end position="1369"/>
    </location>
</feature>
<evidence type="ECO:0000256" key="2">
    <source>
        <dbReference type="PROSITE-ProRule" id="PRU00103"/>
    </source>
</evidence>
<evidence type="ECO:0000256" key="1">
    <source>
        <dbReference type="ARBA" id="ARBA00022737"/>
    </source>
</evidence>
<accession>A0A830HPF2</accession>
<keyword evidence="1" id="KW-0677">Repeat</keyword>
<dbReference type="OrthoDB" id="5148094at2759"/>
<evidence type="ECO:0000259" key="3">
    <source>
        <dbReference type="SMART" id="SM01349"/>
    </source>
</evidence>
<reference evidence="4" key="1">
    <citation type="submission" date="2020-10" db="EMBL/GenBank/DDBJ databases">
        <title>Unveiling of a novel bifunctional photoreceptor, Dualchrome1, isolated from a cosmopolitan green alga.</title>
        <authorList>
            <person name="Suzuki S."/>
            <person name="Kawachi M."/>
        </authorList>
    </citation>
    <scope>NUCLEOTIDE SEQUENCE</scope>
    <source>
        <strain evidence="4">NIES 2893</strain>
    </source>
</reference>
<dbReference type="SUPFAM" id="SSF48371">
    <property type="entry name" value="ARM repeat"/>
    <property type="match status" value="4"/>
</dbReference>
<dbReference type="SMART" id="SM01349">
    <property type="entry name" value="TOG"/>
    <property type="match status" value="1"/>
</dbReference>
<dbReference type="InterPro" id="IPR021133">
    <property type="entry name" value="HEAT_type_2"/>
</dbReference>
<dbReference type="GO" id="GO:0005829">
    <property type="term" value="C:cytosol"/>
    <property type="evidence" value="ECO:0007669"/>
    <property type="project" value="TreeGrafter"/>
</dbReference>
<sequence length="2544" mass="262166">MAPAAFTSASELASAVVAAKGAASAPPFCAAGSLLLTAPPADVSLVLAACDRALKRSATAAAPAVSALLGSSEGVSDDVLVEGDTLENIANAAIALCKHKEEASRTLGSQLVASIGRLVAKGQVSRAKLADVALSSKPGAPAERAAVANVLGAWAGCAPEACARVATACAERWPKEGSVDAKLALIQAASAWLRANAGDARAVPAALLAVVTDALLEKPATGAPAEAMRTACLRCAAAAAACADAGDEGTQALGAALGDAALAAATKPALRGSAATAAAAAVRLGQQNAASALGLLSAHVDKFENDDAAAMAMLSGSVLVGAGGGSAAEEASAASAVLAHALLRRAGRCRQAAHAVAIRSTYSDDAIGEKLARSILDAAVAERAATAAAATVDDETQRPLDASPASVGRALSACASAQDVRSRLSTSPAAKDLVATILLAAHDPRIRHRKRVHRVWHLAAWLWLRDTAVASGGDGGASTLADALTAALTHDVEGDAESQQEASMPHAIGAAARWLGVAFIDAAAESLGRHITDLEETHDALTDVQLLIWRTPEGVVARDLASEISLENGGMSAPAPAPAAVAPARAAVAATSAKKGKGPPAKEKAKDPRQAALEAQLAEESEVRASVERLRRRLGLALACVGTLAEAAPRHFHDNHINLLGAAPTRLLASEIVGGVAAMLCIARLAMCCDTMVSGSGSGGAQSLARAMRHAALVRSSNKAAAASEEGVVALQRGLAALAAVAARPSGLPQPTFLFFFPLIECAMLPSSTSTDVHGDVRVEELPRTALRIFARACPRGSSMDLQRLEEQASSIPSALYQRALAAFVGAVASLPEEEQARIDAALDILFAHLDDQCDNGEIPEILRHALDALAHPSARVRASIARALDSAPFMPPLSPEYAAAVWVTRHDETNEPCAAAAARLWDRLYVDADADVALAILRGAFPTASSSDVRAAAASSIVAASEASEDPAIGATILKESFQVYAGGTAPLPTRSFVARLLATLAGSNDALAPRDAPLLLTFLLSKGLLDEDDGVYSLMVEAGTNLVGVHGQVHLAASFAMCEGHMERDSGTSDVTSFDRFKEGVVLLLAGLGKHLSPSVPEEKEKMLRIVTRLIKTLSTPSESVQVSAANALALLIKGLKDDTAYTTELKDELLNTLLTDPNFPPRVGAAFGLAGIVKGLGVSSMKTLGILDALKGAAESKKEANRREGAMLAFGCLSRSLGRLFEPYVAQVMPYLLTNMGDGSLYVREATEVASQRVMGQLSAQGVKTVMPILTRGLDETAWRSKQSAAQLLGSMAHCAPKQLGTALPTVVPQLSGALTDSHPKVRTAAGEALEHVASVVKNPEVRELTPRLLQALASPTEHTLPCLQILLKTVFVNAVDAPSLSLLVPVILRGLHDRKTEIKKRAAKISGNMCALVADPMDLVPHTHRLVPELQRSLTDPSPEVRAVSARAVASLLRGLRRGIKRDADGNIISDPLEATPLKDIVSWMTSTMRNTRTESVERMGGALGLAEALAALQDADKLDELLNEIADEIGEKPLTETREGHLHFLRYASGPLHDILEPRLPLVLPVVLRGLADEMQSVRQVALDAGKVLVEAYASTATDKVLPAIEEGIIADNWRIRQSSVELLGSLLFKMAGTSGRFQTNEDSDDEGISNASQEEMLMQNLGKAKRDRLLARVYLCRTDVAFQVRGSSLHVWKQVVANTPRTLRNIMGELVRQMIEALSRGEDSDAAQSALESLGDLCRKLPERTLPKAVPGLVNAAVSQAGDASMRRGACLGLAELAESTPEEQLEEVAADIQASIQKALCDADDGVRSAAGGAFAALAKRDLVGDGMPGANGAETEEVHVTLLAQIDAGSEGALDGLCEVLRARPELLEDVVPLLMEDPLSVTRCSALAGVAKALAGSDAIEDSVTESLGPLLVAAAAGAQGAMAEDPGDREIAAAALSAAEAMCQAVSVHGVYELVCAIRGHLSIDAAAGHNANIGACLLVARLCEAEKAKPALDLATYADDLLESCLPLLGADGEKVNSGEARPCSQSALAAAGSVVAIVPKDSLPGLVTVLRDGLRSAVELAKRRRAPEGHIPGLARTKTIVPLQPVYLAGLLQGSGHDVKAEAADALAEMVSIAAPEALAASAVPLAGPLIRVSGERMPGNAKASIVGALGMLVVHAGAALRAFVPQLQATFTKCLKDSSPAVRSAASSPLGRVAAFAPRVDPLCSDLSGGAADIPGALSLGQRASHFVALAGVLYHGCSKLSEAARTKALLATVEVLNDPPVDSDATGGEDEIDEDPAEAMIRSAAGALGAWIKAASPEERAEHAPLERIHTILRDAGSSPHVRRAAALAAASAVVLGGLEAASGSFAGGNVDLGAKKACDCAVQCLKDASDPVVAKAGACLAAAALTSAAGSGAFGREATFSAPVLERLAKCLKEDRLSAALLILVSRVSRAEGGAGAASLGARTFVPLCVTHVNDASAVVRNSAECAVAGLLRLGDGDGVVNDYLKTGDPPAAVKKLLSDNAVRTRLTAAREGGLLGGDPLAPDFADPR</sequence>
<name>A0A830HPF2_9CHLO</name>
<dbReference type="InterPro" id="IPR011989">
    <property type="entry name" value="ARM-like"/>
</dbReference>
<gene>
    <name evidence="4" type="ORF">PPROV_000568300</name>
</gene>
<evidence type="ECO:0000313" key="4">
    <source>
        <dbReference type="EMBL" id="GHP06939.1"/>
    </source>
</evidence>
<organism evidence="4 5">
    <name type="scientific">Pycnococcus provasolii</name>
    <dbReference type="NCBI Taxonomy" id="41880"/>
    <lineage>
        <taxon>Eukaryota</taxon>
        <taxon>Viridiplantae</taxon>
        <taxon>Chlorophyta</taxon>
        <taxon>Pseudoscourfieldiophyceae</taxon>
        <taxon>Pseudoscourfieldiales</taxon>
        <taxon>Pycnococcaceae</taxon>
        <taxon>Pycnococcus</taxon>
    </lineage>
</organism>
<dbReference type="PROSITE" id="PS50077">
    <property type="entry name" value="HEAT_REPEAT"/>
    <property type="match status" value="3"/>
</dbReference>